<dbReference type="Proteomes" id="UP000053660">
    <property type="component" value="Unassembled WGS sequence"/>
</dbReference>
<sequence length="49" mass="5283">MTATVAAITKTRQAPKTLEPPEQKPAEASTSPICTVLLVLCYKGSRMHI</sequence>
<evidence type="ECO:0000256" key="1">
    <source>
        <dbReference type="SAM" id="MobiDB-lite"/>
    </source>
</evidence>
<organism evidence="2 3">
    <name type="scientific">Oesophagostomum dentatum</name>
    <name type="common">Nodular worm</name>
    <dbReference type="NCBI Taxonomy" id="61180"/>
    <lineage>
        <taxon>Eukaryota</taxon>
        <taxon>Metazoa</taxon>
        <taxon>Ecdysozoa</taxon>
        <taxon>Nematoda</taxon>
        <taxon>Chromadorea</taxon>
        <taxon>Rhabditida</taxon>
        <taxon>Rhabditina</taxon>
        <taxon>Rhabditomorpha</taxon>
        <taxon>Strongyloidea</taxon>
        <taxon>Strongylidae</taxon>
        <taxon>Oesophagostomum</taxon>
    </lineage>
</organism>
<name>A0A0B1T2B4_OESDE</name>
<reference evidence="2 3" key="1">
    <citation type="submission" date="2014-03" db="EMBL/GenBank/DDBJ databases">
        <title>Draft genome of the hookworm Oesophagostomum dentatum.</title>
        <authorList>
            <person name="Mitreva M."/>
        </authorList>
    </citation>
    <scope>NUCLEOTIDE SEQUENCE [LARGE SCALE GENOMIC DNA]</scope>
    <source>
        <strain evidence="2 3">OD-Hann</strain>
    </source>
</reference>
<protein>
    <submittedName>
        <fullName evidence="2">Uncharacterized protein</fullName>
    </submittedName>
</protein>
<feature type="region of interest" description="Disordered" evidence="1">
    <location>
        <begin position="1"/>
        <end position="29"/>
    </location>
</feature>
<evidence type="ECO:0000313" key="3">
    <source>
        <dbReference type="Proteomes" id="UP000053660"/>
    </source>
</evidence>
<proteinExistence type="predicted"/>
<keyword evidence="3" id="KW-1185">Reference proteome</keyword>
<dbReference type="OrthoDB" id="10249567at2759"/>
<evidence type="ECO:0000313" key="2">
    <source>
        <dbReference type="EMBL" id="KHJ90296.1"/>
    </source>
</evidence>
<dbReference type="AlphaFoldDB" id="A0A0B1T2B4"/>
<accession>A0A0B1T2B4</accession>
<gene>
    <name evidence="2" type="ORF">OESDEN_09862</name>
</gene>
<dbReference type="EMBL" id="KN553178">
    <property type="protein sequence ID" value="KHJ90296.1"/>
    <property type="molecule type" value="Genomic_DNA"/>
</dbReference>